<dbReference type="GO" id="GO:0055007">
    <property type="term" value="P:cardiac muscle cell differentiation"/>
    <property type="evidence" value="ECO:0007669"/>
    <property type="project" value="TreeGrafter"/>
</dbReference>
<feature type="compositionally biased region" description="Polar residues" evidence="13">
    <location>
        <begin position="333"/>
        <end position="342"/>
    </location>
</feature>
<dbReference type="Gene3D" id="6.10.150.10">
    <property type="match status" value="1"/>
</dbReference>
<evidence type="ECO:0000256" key="2">
    <source>
        <dbReference type="ARBA" id="ARBA00022553"/>
    </source>
</evidence>
<feature type="region of interest" description="Disordered" evidence="13">
    <location>
        <begin position="147"/>
        <end position="198"/>
    </location>
</feature>
<feature type="compositionally biased region" description="Polar residues" evidence="13">
    <location>
        <begin position="214"/>
        <end position="231"/>
    </location>
</feature>
<evidence type="ECO:0000313" key="16">
    <source>
        <dbReference type="Proteomes" id="UP001152622"/>
    </source>
</evidence>
<evidence type="ECO:0000256" key="11">
    <source>
        <dbReference type="ARBA" id="ARBA00069373"/>
    </source>
</evidence>
<evidence type="ECO:0000256" key="9">
    <source>
        <dbReference type="ARBA" id="ARBA00023242"/>
    </source>
</evidence>
<feature type="domain" description="SAP" evidence="14">
    <location>
        <begin position="377"/>
        <end position="411"/>
    </location>
</feature>
<dbReference type="PANTHER" id="PTHR22793:SF11">
    <property type="entry name" value="MYOCARDIN"/>
    <property type="match status" value="1"/>
</dbReference>
<evidence type="ECO:0000256" key="12">
    <source>
        <dbReference type="PROSITE-ProRule" id="PRU00401"/>
    </source>
</evidence>
<dbReference type="PROSITE" id="PS51073">
    <property type="entry name" value="RPEL"/>
    <property type="match status" value="3"/>
</dbReference>
<keyword evidence="6" id="KW-0175">Coiled coil</keyword>
<sequence length="1030" mass="112366">MTLLGSEHSLLIRSKFRSVLQLRLQQRRTREQLADQGIMPPLKSPAAFHEQRKSLERSKTGDYLKHKIRSRPEKSDLVNMHILQDSAAEGSIQATQMKLKRARLADDLNEKIALRPGPLELVEKNIIPVDSAVKEAAMKVNHGKFPKQEDSYAFEEDSSSDSLSPEQPHSNESQGSACSSSETKSSDSSSPALTSSRQGFQNSEINGHIASPINQTSQEDSQPMINNNQLTAPVPVPAIVKSKSSDKNRHKKLKDTKPKVKKLKYHQYIPPDQKAEKSPPPMDSAYARLLQQQQLFLQLQILSQQKHHHHNSQQRQHNFSFQPLHSLPHKQPTEQLARNSNASTSTVTSSSSSPVKPTFSGQASISPIKPGPLPSNLDDLKVSELRQQLRIRGLPVSGTKTALIERLRPFKDPNASPPSGSGDITTVTFPVTPTGSLSSYQSSGSTGTSGFYPFCSTSSTPPISPASSDLSVSGSLPDSFSDVTMSSPQFSLQPSPAHLSADEGLAAGLNGSCLQGEAEGLDAKKDKMLVEKQKVIEELTWKLHQEQRQVEELKMQLHKRKHSQSQQDLQASPQHQHHLQASPQRQHHLQASPQRQHHLQPPPQQQHFFGVSIKQEHVASSCPLSSKQLKSSPSSCMESLGHCGPHSLSGLVGPRCLDPSAGGHPSTLSAFLSPQCSPQHSPIAKAAGSPQHSSLPSSPHNPYLLSVSSGTLGAEGRSHSPLQTGNRPQAAQTQQKNIGQPVNCSYSPEQRNLQPLFPSSANSGFNHRDQSKTKNSNMQQKMAILHSTRHVGQKFPISSGTCCSSDSAASKIKRPPCYEDAVKQQLTRSQQMDELLDVLIESGEMPANAKEDRPCVTKVVPHITVSSGGSSIPVPKFHRHYEHLCSSQLPFEHGASSGDGHLEALLNGPMGRVGEMAIHKMAAEEGQLEDAGEGFAAARQEKLLNNREMMDTPLAPMDARVAQANEGQGLSMTFTESPWETMEWLDLTPPSSATGFSSIPPAGPSIFNTEFLDVSDMNLNSAMDLHLEQW</sequence>
<protein>
    <recommendedName>
        <fullName evidence="11">Myocardin</fullName>
    </recommendedName>
</protein>
<feature type="compositionally biased region" description="Low complexity" evidence="13">
    <location>
        <begin position="343"/>
        <end position="360"/>
    </location>
</feature>
<feature type="region of interest" description="Disordered" evidence="13">
    <location>
        <begin position="214"/>
        <end position="282"/>
    </location>
</feature>
<feature type="repeat" description="RPEL" evidence="12">
    <location>
        <begin position="106"/>
        <end position="131"/>
    </location>
</feature>
<feature type="compositionally biased region" description="Low complexity" evidence="13">
    <location>
        <begin position="176"/>
        <end position="196"/>
    </location>
</feature>
<evidence type="ECO:0000256" key="13">
    <source>
        <dbReference type="SAM" id="MobiDB-lite"/>
    </source>
</evidence>
<comment type="subcellular location">
    <subcellularLocation>
        <location evidence="1">Nucleus</location>
    </subcellularLocation>
</comment>
<dbReference type="GO" id="GO:0051145">
    <property type="term" value="P:smooth muscle cell differentiation"/>
    <property type="evidence" value="ECO:0007669"/>
    <property type="project" value="TreeGrafter"/>
</dbReference>
<evidence type="ECO:0000256" key="4">
    <source>
        <dbReference type="ARBA" id="ARBA00022843"/>
    </source>
</evidence>
<evidence type="ECO:0000256" key="8">
    <source>
        <dbReference type="ARBA" id="ARBA00023163"/>
    </source>
</evidence>
<evidence type="ECO:0000259" key="14">
    <source>
        <dbReference type="PROSITE" id="PS50800"/>
    </source>
</evidence>
<dbReference type="InterPro" id="IPR043451">
    <property type="entry name" value="Myocardin-like"/>
</dbReference>
<feature type="compositionally biased region" description="Basic residues" evidence="13">
    <location>
        <begin position="248"/>
        <end position="265"/>
    </location>
</feature>
<feature type="region of interest" description="Disordered" evidence="13">
    <location>
        <begin position="555"/>
        <end position="604"/>
    </location>
</feature>
<evidence type="ECO:0000256" key="7">
    <source>
        <dbReference type="ARBA" id="ARBA00023159"/>
    </source>
</evidence>
<dbReference type="SMART" id="SM00707">
    <property type="entry name" value="RPEL"/>
    <property type="match status" value="3"/>
</dbReference>
<evidence type="ECO:0000256" key="5">
    <source>
        <dbReference type="ARBA" id="ARBA00023015"/>
    </source>
</evidence>
<comment type="function">
    <text evidence="10">Smooth muscle cells (SM) and cardiac muscle cells-specific transcriptional factor which uses the canonical single or multiple CArG boxes DNA sequence. Acts as a cofactor of serum response factor (SRF) with the potential to modulate SRF-target genes. Plays a crucial role in cardiogenesis, urinary bladder development, and differentiation of the smooth muscle cell lineage (myogenesis). Positively regulates the transcription of genes involved in vascular smooth muscle contraction.</text>
</comment>
<dbReference type="PANTHER" id="PTHR22793">
    <property type="entry name" value="MYOCARDIN-RELATED TRANSCRIPTION FACTOR-RELATED"/>
    <property type="match status" value="1"/>
</dbReference>
<keyword evidence="3" id="KW-0677">Repeat</keyword>
<comment type="caution">
    <text evidence="15">The sequence shown here is derived from an EMBL/GenBank/DDBJ whole genome shotgun (WGS) entry which is preliminary data.</text>
</comment>
<evidence type="ECO:0000256" key="10">
    <source>
        <dbReference type="ARBA" id="ARBA00057404"/>
    </source>
</evidence>
<evidence type="ECO:0000256" key="3">
    <source>
        <dbReference type="ARBA" id="ARBA00022737"/>
    </source>
</evidence>
<dbReference type="OrthoDB" id="197676at2759"/>
<dbReference type="FunFam" id="1.10.720.30:FF:000008">
    <property type="entry name" value="Myocardin"/>
    <property type="match status" value="1"/>
</dbReference>
<dbReference type="GO" id="GO:0005634">
    <property type="term" value="C:nucleus"/>
    <property type="evidence" value="ECO:0007669"/>
    <property type="project" value="UniProtKB-SubCell"/>
</dbReference>
<dbReference type="InterPro" id="IPR003034">
    <property type="entry name" value="SAP_dom"/>
</dbReference>
<keyword evidence="9" id="KW-0539">Nucleus</keyword>
<gene>
    <name evidence="15" type="ORF">SKAU_G00125740</name>
</gene>
<keyword evidence="5" id="KW-0805">Transcription regulation</keyword>
<dbReference type="AlphaFoldDB" id="A0A9Q1FQ93"/>
<dbReference type="Pfam" id="PF02755">
    <property type="entry name" value="RPEL"/>
    <property type="match status" value="2"/>
</dbReference>
<proteinExistence type="predicted"/>
<keyword evidence="2" id="KW-0597">Phosphoprotein</keyword>
<dbReference type="Pfam" id="PF02037">
    <property type="entry name" value="SAP"/>
    <property type="match status" value="1"/>
</dbReference>
<evidence type="ECO:0000256" key="6">
    <source>
        <dbReference type="ARBA" id="ARBA00023054"/>
    </source>
</evidence>
<dbReference type="SMART" id="SM00513">
    <property type="entry name" value="SAP"/>
    <property type="match status" value="1"/>
</dbReference>
<keyword evidence="7" id="KW-0010">Activator</keyword>
<feature type="compositionally biased region" description="Low complexity" evidence="13">
    <location>
        <begin position="689"/>
        <end position="706"/>
    </location>
</feature>
<dbReference type="InterPro" id="IPR036361">
    <property type="entry name" value="SAP_dom_sf"/>
</dbReference>
<evidence type="ECO:0000256" key="1">
    <source>
        <dbReference type="ARBA" id="ARBA00004123"/>
    </source>
</evidence>
<accession>A0A9Q1FQ93</accession>
<dbReference type="Gene3D" id="1.10.720.30">
    <property type="entry name" value="SAP domain"/>
    <property type="match status" value="1"/>
</dbReference>
<dbReference type="EMBL" id="JAINUF010000004">
    <property type="protein sequence ID" value="KAJ8363743.1"/>
    <property type="molecule type" value="Genomic_DNA"/>
</dbReference>
<feature type="region of interest" description="Disordered" evidence="13">
    <location>
        <begin position="668"/>
        <end position="742"/>
    </location>
</feature>
<name>A0A9Q1FQ93_SYNKA</name>
<evidence type="ECO:0000313" key="15">
    <source>
        <dbReference type="EMBL" id="KAJ8363743.1"/>
    </source>
</evidence>
<reference evidence="15" key="1">
    <citation type="journal article" date="2023" name="Science">
        <title>Genome structures resolve the early diversification of teleost fishes.</title>
        <authorList>
            <person name="Parey E."/>
            <person name="Louis A."/>
            <person name="Montfort J."/>
            <person name="Bouchez O."/>
            <person name="Roques C."/>
            <person name="Iampietro C."/>
            <person name="Lluch J."/>
            <person name="Castinel A."/>
            <person name="Donnadieu C."/>
            <person name="Desvignes T."/>
            <person name="Floi Bucao C."/>
            <person name="Jouanno E."/>
            <person name="Wen M."/>
            <person name="Mejri S."/>
            <person name="Dirks R."/>
            <person name="Jansen H."/>
            <person name="Henkel C."/>
            <person name="Chen W.J."/>
            <person name="Zahm M."/>
            <person name="Cabau C."/>
            <person name="Klopp C."/>
            <person name="Thompson A.W."/>
            <person name="Robinson-Rechavi M."/>
            <person name="Braasch I."/>
            <person name="Lecointre G."/>
            <person name="Bobe J."/>
            <person name="Postlethwait J.H."/>
            <person name="Berthelot C."/>
            <person name="Roest Crollius H."/>
            <person name="Guiguen Y."/>
        </authorList>
    </citation>
    <scope>NUCLEOTIDE SEQUENCE</scope>
    <source>
        <strain evidence="15">WJC10195</strain>
    </source>
</reference>
<keyword evidence="8" id="KW-0804">Transcription</keyword>
<feature type="compositionally biased region" description="Polar residues" evidence="13">
    <location>
        <begin position="564"/>
        <end position="592"/>
    </location>
</feature>
<dbReference type="GO" id="GO:0045944">
    <property type="term" value="P:positive regulation of transcription by RNA polymerase II"/>
    <property type="evidence" value="ECO:0007669"/>
    <property type="project" value="UniProtKB-ARBA"/>
</dbReference>
<feature type="region of interest" description="Disordered" evidence="13">
    <location>
        <begin position="333"/>
        <end position="372"/>
    </location>
</feature>
<dbReference type="SUPFAM" id="SSF68906">
    <property type="entry name" value="SAP domain"/>
    <property type="match status" value="1"/>
</dbReference>
<feature type="compositionally biased region" description="Polar residues" evidence="13">
    <location>
        <begin position="165"/>
        <end position="175"/>
    </location>
</feature>
<dbReference type="InterPro" id="IPR004018">
    <property type="entry name" value="RPEL_repeat"/>
</dbReference>
<dbReference type="Proteomes" id="UP001152622">
    <property type="component" value="Chromosome 4"/>
</dbReference>
<dbReference type="PROSITE" id="PS50800">
    <property type="entry name" value="SAP"/>
    <property type="match status" value="1"/>
</dbReference>
<feature type="compositionally biased region" description="Polar residues" evidence="13">
    <location>
        <begin position="668"/>
        <end position="680"/>
    </location>
</feature>
<organism evidence="15 16">
    <name type="scientific">Synaphobranchus kaupii</name>
    <name type="common">Kaup's arrowtooth eel</name>
    <dbReference type="NCBI Taxonomy" id="118154"/>
    <lineage>
        <taxon>Eukaryota</taxon>
        <taxon>Metazoa</taxon>
        <taxon>Chordata</taxon>
        <taxon>Craniata</taxon>
        <taxon>Vertebrata</taxon>
        <taxon>Euteleostomi</taxon>
        <taxon>Actinopterygii</taxon>
        <taxon>Neopterygii</taxon>
        <taxon>Teleostei</taxon>
        <taxon>Anguilliformes</taxon>
        <taxon>Synaphobranchidae</taxon>
        <taxon>Synaphobranchus</taxon>
    </lineage>
</organism>
<keyword evidence="16" id="KW-1185">Reference proteome</keyword>
<keyword evidence="4" id="KW-0832">Ubl conjugation</keyword>
<dbReference type="GO" id="GO:0003713">
    <property type="term" value="F:transcription coactivator activity"/>
    <property type="evidence" value="ECO:0007669"/>
    <property type="project" value="TreeGrafter"/>
</dbReference>
<dbReference type="Gene3D" id="6.10.140.2040">
    <property type="match status" value="1"/>
</dbReference>
<dbReference type="GO" id="GO:0051147">
    <property type="term" value="P:regulation of muscle cell differentiation"/>
    <property type="evidence" value="ECO:0007669"/>
    <property type="project" value="UniProtKB-ARBA"/>
</dbReference>
<feature type="repeat" description="RPEL" evidence="12">
    <location>
        <begin position="18"/>
        <end position="43"/>
    </location>
</feature>
<feature type="compositionally biased region" description="Polar residues" evidence="13">
    <location>
        <begin position="720"/>
        <end position="742"/>
    </location>
</feature>
<feature type="repeat" description="RPEL" evidence="12">
    <location>
        <begin position="62"/>
        <end position="87"/>
    </location>
</feature>